<keyword evidence="1" id="KW-0479">Metal-binding</keyword>
<dbReference type="InterPro" id="IPR007527">
    <property type="entry name" value="Znf_SWIM"/>
</dbReference>
<dbReference type="PANTHER" id="PTHR31973:SF149">
    <property type="entry name" value="SWIM-TYPE DOMAIN-CONTAINING PROTEIN"/>
    <property type="match status" value="1"/>
</dbReference>
<dbReference type="Pfam" id="PF04434">
    <property type="entry name" value="SWIM"/>
    <property type="match status" value="1"/>
</dbReference>
<feature type="domain" description="SWIM-type" evidence="5">
    <location>
        <begin position="760"/>
        <end position="800"/>
    </location>
</feature>
<gene>
    <name evidence="6" type="ORF">V6N11_067098</name>
</gene>
<organism evidence="6 7">
    <name type="scientific">Hibiscus sabdariffa</name>
    <name type="common">roselle</name>
    <dbReference type="NCBI Taxonomy" id="183260"/>
    <lineage>
        <taxon>Eukaryota</taxon>
        <taxon>Viridiplantae</taxon>
        <taxon>Streptophyta</taxon>
        <taxon>Embryophyta</taxon>
        <taxon>Tracheophyta</taxon>
        <taxon>Spermatophyta</taxon>
        <taxon>Magnoliopsida</taxon>
        <taxon>eudicotyledons</taxon>
        <taxon>Gunneridae</taxon>
        <taxon>Pentapetalae</taxon>
        <taxon>rosids</taxon>
        <taxon>malvids</taxon>
        <taxon>Malvales</taxon>
        <taxon>Malvaceae</taxon>
        <taxon>Malvoideae</taxon>
        <taxon>Hibiscus</taxon>
    </lineage>
</organism>
<protein>
    <recommendedName>
        <fullName evidence="5">SWIM-type domain-containing protein</fullName>
    </recommendedName>
</protein>
<dbReference type="Pfam" id="PF10551">
    <property type="entry name" value="MULE"/>
    <property type="match status" value="1"/>
</dbReference>
<evidence type="ECO:0000256" key="3">
    <source>
        <dbReference type="ARBA" id="ARBA00022833"/>
    </source>
</evidence>
<dbReference type="SMART" id="SM00666">
    <property type="entry name" value="PB1"/>
    <property type="match status" value="1"/>
</dbReference>
<sequence>MEQLTANKCFQRNARVENPKALGFLLLLHFQAPDFASLKRIGMVREKLILICQHGGEFEPKDDGSLSYSGGVAHALDIGPETVFDDLKNKLAEKYYLEYGSLTIKYFLPGNRRTLITLSNDKDLKRMYDFHGDSVTADVFLMGTKGFVPVNLGTQAKRKTGAKKSSASAVGPATSKGARSAVGLKDVTIGIATSSDFVTGINATLRSPTRAAIASKRTAGPNIVDGLFEVNVTDATDCSTDIHDMSASPAGSVKKRRCTASWRSGENGLTIVTVADNLEETRKNTSQKKVARKCNSVAVADNMSQAPPSDASPEKLVELWKNGITGEGQDFRSVAEFRDALQKYAIAHRFGYKLRKNDTNRASAVCAAEGCPWRIHASWVPSASVFRVKKLHESHTCDGESWKTATPAKTWLVNIIKDRLKDSPHHKPKEIANGLLRDFGLELNYAQVWRGIEDARQQLEGSYKEAYGQLPWYCEKIEEANPGSFTKLLVGDDKRFQRLFLSFHATVYGFQSGCRPLLFLEAIPSKSKYHEILLTATALDGDDGIFPVAFAVVDDENEDSWHWFLVQLKSAVSTSRSLTFVSDRDKGLMKHVLEIFENAHHGYSLYYLIDSFIQNLKGPFHGEGRASLPGCFLAAAKAVRRGGFKMYTEQIKRVSSSAYDWIMQNEPEYWANAFFKGELYNHITLNIAESYANWIDEARELPIMRKIEVLRCKIMELMEGRRTESSNWTTKLTPSKQEMLQEEFAKASGLKVLFSSDTLFEVHDNSINVVDIVKQHCSCAMWKPTGLPCHHAIAVFNYTGRNVYDYCSRYFTADSFRSTFAESINHPLTIARIGGNEEDPEEDDDEQIMPPCISRPLGQQQKKIRRNKSQGIIRRSVCCTRCNGVGHNKASCKVSL</sequence>
<reference evidence="6 7" key="1">
    <citation type="journal article" date="2024" name="G3 (Bethesda)">
        <title>Genome assembly of Hibiscus sabdariffa L. provides insights into metabolisms of medicinal natural products.</title>
        <authorList>
            <person name="Kim T."/>
        </authorList>
    </citation>
    <scope>NUCLEOTIDE SEQUENCE [LARGE SCALE GENOMIC DNA]</scope>
    <source>
        <strain evidence="6">TK-2024</strain>
        <tissue evidence="6">Old leaves</tissue>
    </source>
</reference>
<name>A0ABR2SQE3_9ROSI</name>
<accession>A0ABR2SQE3</accession>
<dbReference type="InterPro" id="IPR000270">
    <property type="entry name" value="PB1_dom"/>
</dbReference>
<dbReference type="PANTHER" id="PTHR31973">
    <property type="entry name" value="POLYPROTEIN, PUTATIVE-RELATED"/>
    <property type="match status" value="1"/>
</dbReference>
<evidence type="ECO:0000256" key="4">
    <source>
        <dbReference type="PROSITE-ProRule" id="PRU00325"/>
    </source>
</evidence>
<evidence type="ECO:0000256" key="1">
    <source>
        <dbReference type="ARBA" id="ARBA00022723"/>
    </source>
</evidence>
<keyword evidence="2 4" id="KW-0863">Zinc-finger</keyword>
<dbReference type="Pfam" id="PF03108">
    <property type="entry name" value="DBD_Tnp_Mut"/>
    <property type="match status" value="1"/>
</dbReference>
<dbReference type="Pfam" id="PF00564">
    <property type="entry name" value="PB1"/>
    <property type="match status" value="1"/>
</dbReference>
<comment type="caution">
    <text evidence="6">The sequence shown here is derived from an EMBL/GenBank/DDBJ whole genome shotgun (WGS) entry which is preliminary data.</text>
</comment>
<evidence type="ECO:0000259" key="5">
    <source>
        <dbReference type="PROSITE" id="PS50966"/>
    </source>
</evidence>
<evidence type="ECO:0000313" key="7">
    <source>
        <dbReference type="Proteomes" id="UP001396334"/>
    </source>
</evidence>
<proteinExistence type="predicted"/>
<dbReference type="EMBL" id="JBBPBN010000012">
    <property type="protein sequence ID" value="KAK9027260.1"/>
    <property type="molecule type" value="Genomic_DNA"/>
</dbReference>
<evidence type="ECO:0000313" key="6">
    <source>
        <dbReference type="EMBL" id="KAK9027260.1"/>
    </source>
</evidence>
<dbReference type="SMART" id="SM00575">
    <property type="entry name" value="ZnF_PMZ"/>
    <property type="match status" value="1"/>
</dbReference>
<evidence type="ECO:0000256" key="2">
    <source>
        <dbReference type="ARBA" id="ARBA00022771"/>
    </source>
</evidence>
<dbReference type="InterPro" id="IPR018289">
    <property type="entry name" value="MULE_transposase_dom"/>
</dbReference>
<dbReference type="Proteomes" id="UP001396334">
    <property type="component" value="Unassembled WGS sequence"/>
</dbReference>
<dbReference type="PROSITE" id="PS50966">
    <property type="entry name" value="ZF_SWIM"/>
    <property type="match status" value="1"/>
</dbReference>
<keyword evidence="7" id="KW-1185">Reference proteome</keyword>
<dbReference type="InterPro" id="IPR004332">
    <property type="entry name" value="Transposase_MuDR"/>
</dbReference>
<dbReference type="InterPro" id="IPR006564">
    <property type="entry name" value="Znf_PMZ"/>
</dbReference>
<keyword evidence="3" id="KW-0862">Zinc</keyword>